<name>A0A2V1HTM0_9MICO</name>
<comment type="similarity">
    <text evidence="2 6">Belongs to the 4-toluene sulfonate uptake permease (TSUP) (TC 2.A.102) family.</text>
</comment>
<evidence type="ECO:0000313" key="8">
    <source>
        <dbReference type="Proteomes" id="UP000244893"/>
    </source>
</evidence>
<feature type="transmembrane region" description="Helical" evidence="6">
    <location>
        <begin position="209"/>
        <end position="230"/>
    </location>
</feature>
<dbReference type="EMBL" id="QEOP01000004">
    <property type="protein sequence ID" value="PVZ93444.1"/>
    <property type="molecule type" value="Genomic_DNA"/>
</dbReference>
<reference evidence="7 8" key="1">
    <citation type="submission" date="2018-05" db="EMBL/GenBank/DDBJ databases">
        <title>Amnibacterium sp. M8JJ-5, whole genome shotgun sequence.</title>
        <authorList>
            <person name="Tuo L."/>
        </authorList>
    </citation>
    <scope>NUCLEOTIDE SEQUENCE [LARGE SCALE GENOMIC DNA]</scope>
    <source>
        <strain evidence="7 8">M8JJ-5</strain>
    </source>
</reference>
<evidence type="ECO:0000256" key="3">
    <source>
        <dbReference type="ARBA" id="ARBA00022692"/>
    </source>
</evidence>
<organism evidence="7 8">
    <name type="scientific">Amnibacterium flavum</name>
    <dbReference type="NCBI Taxonomy" id="2173173"/>
    <lineage>
        <taxon>Bacteria</taxon>
        <taxon>Bacillati</taxon>
        <taxon>Actinomycetota</taxon>
        <taxon>Actinomycetes</taxon>
        <taxon>Micrococcales</taxon>
        <taxon>Microbacteriaceae</taxon>
        <taxon>Amnibacterium</taxon>
    </lineage>
</organism>
<keyword evidence="5 6" id="KW-0472">Membrane</keyword>
<dbReference type="OrthoDB" id="3700425at2"/>
<dbReference type="Proteomes" id="UP000244893">
    <property type="component" value="Unassembled WGS sequence"/>
</dbReference>
<protein>
    <recommendedName>
        <fullName evidence="6">Probable membrane transporter protein</fullName>
    </recommendedName>
</protein>
<sequence length="274" mass="28192">MTDAPARPHWLPLLVVGVIGGVLSGAFGVGGGIVMVPLLIWLTGMDQRTASATSLAAILPSVVVGSIGYLLRGQVDLGAAIALAVGAVPGALIGTWLLRRINIGLLRWLFIALMVVIAVRMVLIPVERGERIEETWWVLALLFVVGVVTGIASGLFGVGGGVIMVPVLVVGFGVGDLVAKGTSLVAMIASSAVGTTSNLRARAVDLRSALFVGIAATLCSYLGVLLAFVMTPQVSSILFAALLLLSAGQLSVRTIRRGRADRRARAADAAAEPA</sequence>
<accession>A0A2V1HTM0</accession>
<keyword evidence="3 6" id="KW-0812">Transmembrane</keyword>
<proteinExistence type="inferred from homology"/>
<keyword evidence="4 6" id="KW-1133">Transmembrane helix</keyword>
<feature type="transmembrane region" description="Helical" evidence="6">
    <location>
        <begin position="52"/>
        <end position="71"/>
    </location>
</feature>
<comment type="subcellular location">
    <subcellularLocation>
        <location evidence="6">Cell membrane</location>
        <topology evidence="6">Multi-pass membrane protein</topology>
    </subcellularLocation>
    <subcellularLocation>
        <location evidence="1">Membrane</location>
        <topology evidence="1">Multi-pass membrane protein</topology>
    </subcellularLocation>
</comment>
<dbReference type="InterPro" id="IPR051598">
    <property type="entry name" value="TSUP/Inactive_protease-like"/>
</dbReference>
<dbReference type="InterPro" id="IPR002781">
    <property type="entry name" value="TM_pro_TauE-like"/>
</dbReference>
<evidence type="ECO:0000256" key="6">
    <source>
        <dbReference type="RuleBase" id="RU363041"/>
    </source>
</evidence>
<feature type="transmembrane region" description="Helical" evidence="6">
    <location>
        <begin position="105"/>
        <end position="124"/>
    </location>
</feature>
<dbReference type="RefSeq" id="WP_116757772.1">
    <property type="nucleotide sequence ID" value="NZ_JBHUEX010000001.1"/>
</dbReference>
<dbReference type="PANTHER" id="PTHR43701:SF2">
    <property type="entry name" value="MEMBRANE TRANSPORTER PROTEIN YJNA-RELATED"/>
    <property type="match status" value="1"/>
</dbReference>
<evidence type="ECO:0000256" key="4">
    <source>
        <dbReference type="ARBA" id="ARBA00022989"/>
    </source>
</evidence>
<dbReference type="GO" id="GO:0005886">
    <property type="term" value="C:plasma membrane"/>
    <property type="evidence" value="ECO:0007669"/>
    <property type="project" value="UniProtKB-SubCell"/>
</dbReference>
<dbReference type="Pfam" id="PF01925">
    <property type="entry name" value="TauE"/>
    <property type="match status" value="2"/>
</dbReference>
<keyword evidence="6" id="KW-1003">Cell membrane</keyword>
<evidence type="ECO:0000256" key="5">
    <source>
        <dbReference type="ARBA" id="ARBA00023136"/>
    </source>
</evidence>
<feature type="transmembrane region" description="Helical" evidence="6">
    <location>
        <begin position="77"/>
        <end position="98"/>
    </location>
</feature>
<feature type="transmembrane region" description="Helical" evidence="6">
    <location>
        <begin position="136"/>
        <end position="158"/>
    </location>
</feature>
<evidence type="ECO:0000256" key="1">
    <source>
        <dbReference type="ARBA" id="ARBA00004141"/>
    </source>
</evidence>
<feature type="transmembrane region" description="Helical" evidence="6">
    <location>
        <begin position="236"/>
        <end position="255"/>
    </location>
</feature>
<comment type="caution">
    <text evidence="7">The sequence shown here is derived from an EMBL/GenBank/DDBJ whole genome shotgun (WGS) entry which is preliminary data.</text>
</comment>
<evidence type="ECO:0000256" key="2">
    <source>
        <dbReference type="ARBA" id="ARBA00009142"/>
    </source>
</evidence>
<gene>
    <name evidence="7" type="ORF">DDQ50_15885</name>
</gene>
<feature type="transmembrane region" description="Helical" evidence="6">
    <location>
        <begin position="12"/>
        <end position="40"/>
    </location>
</feature>
<dbReference type="AlphaFoldDB" id="A0A2V1HTM0"/>
<dbReference type="PANTHER" id="PTHR43701">
    <property type="entry name" value="MEMBRANE TRANSPORTER PROTEIN MJ0441-RELATED"/>
    <property type="match status" value="1"/>
</dbReference>
<evidence type="ECO:0000313" key="7">
    <source>
        <dbReference type="EMBL" id="PVZ93444.1"/>
    </source>
</evidence>
<keyword evidence="8" id="KW-1185">Reference proteome</keyword>